<dbReference type="GO" id="GO:0035556">
    <property type="term" value="P:intracellular signal transduction"/>
    <property type="evidence" value="ECO:0007669"/>
    <property type="project" value="InterPro"/>
</dbReference>
<proteinExistence type="predicted"/>
<dbReference type="GO" id="GO:0004016">
    <property type="term" value="F:adenylate cyclase activity"/>
    <property type="evidence" value="ECO:0007669"/>
    <property type="project" value="UniProtKB-ARBA"/>
</dbReference>
<keyword evidence="1" id="KW-0472">Membrane</keyword>
<dbReference type="AlphaFoldDB" id="A0AAV3U632"/>
<keyword evidence="4" id="KW-1185">Reference proteome</keyword>
<feature type="domain" description="Guanylate cyclase" evidence="2">
    <location>
        <begin position="230"/>
        <end position="366"/>
    </location>
</feature>
<accession>A0AAV3U632</accession>
<dbReference type="InterPro" id="IPR050697">
    <property type="entry name" value="Adenylyl/Guanylyl_Cyclase_3/4"/>
</dbReference>
<name>A0AAV3U632_9ALTE</name>
<feature type="transmembrane region" description="Helical" evidence="1">
    <location>
        <begin position="88"/>
        <end position="114"/>
    </location>
</feature>
<dbReference type="Proteomes" id="UP001409585">
    <property type="component" value="Unassembled WGS sequence"/>
</dbReference>
<dbReference type="PANTHER" id="PTHR43081:SF18">
    <property type="entry name" value="BLL7624 PROTEIN"/>
    <property type="match status" value="1"/>
</dbReference>
<dbReference type="EMBL" id="BAABLX010000029">
    <property type="protein sequence ID" value="GAA4951201.1"/>
    <property type="molecule type" value="Genomic_DNA"/>
</dbReference>
<dbReference type="SMART" id="SM00044">
    <property type="entry name" value="CYCc"/>
    <property type="match status" value="1"/>
</dbReference>
<protein>
    <submittedName>
        <fullName evidence="3">Protein CyaB</fullName>
    </submittedName>
</protein>
<dbReference type="PROSITE" id="PS50125">
    <property type="entry name" value="GUANYLATE_CYCLASE_2"/>
    <property type="match status" value="1"/>
</dbReference>
<comment type="caution">
    <text evidence="3">The sequence shown here is derived from an EMBL/GenBank/DDBJ whole genome shotgun (WGS) entry which is preliminary data.</text>
</comment>
<keyword evidence="1" id="KW-0812">Transmembrane</keyword>
<reference evidence="4" key="1">
    <citation type="journal article" date="2019" name="Int. J. Syst. Evol. Microbiol.">
        <title>The Global Catalogue of Microorganisms (GCM) 10K type strain sequencing project: providing services to taxonomists for standard genome sequencing and annotation.</title>
        <authorList>
            <consortium name="The Broad Institute Genomics Platform"/>
            <consortium name="The Broad Institute Genome Sequencing Center for Infectious Disease"/>
            <person name="Wu L."/>
            <person name="Ma J."/>
        </authorList>
    </citation>
    <scope>NUCLEOTIDE SEQUENCE [LARGE SCALE GENOMIC DNA]</scope>
    <source>
        <strain evidence="4">JCM 19134</strain>
    </source>
</reference>
<dbReference type="SUPFAM" id="SSF55073">
    <property type="entry name" value="Nucleotide cyclase"/>
    <property type="match status" value="1"/>
</dbReference>
<dbReference type="CDD" id="cd07302">
    <property type="entry name" value="CHD"/>
    <property type="match status" value="1"/>
</dbReference>
<feature type="transmembrane region" description="Helical" evidence="1">
    <location>
        <begin position="48"/>
        <end position="68"/>
    </location>
</feature>
<dbReference type="GO" id="GO:0006171">
    <property type="term" value="P:cAMP biosynthetic process"/>
    <property type="evidence" value="ECO:0007669"/>
    <property type="project" value="TreeGrafter"/>
</dbReference>
<gene>
    <name evidence="3" type="ORF">GCM10025791_34550</name>
</gene>
<feature type="transmembrane region" description="Helical" evidence="1">
    <location>
        <begin position="155"/>
        <end position="174"/>
    </location>
</feature>
<sequence>MDHSRFMSKPGNTDLWFLPQRQFYFRTLVIFSAAGTLVSYRGWPDIDWLAIGFAIFMLLYLVVSGYMAKIRFPGQEAALDRYIGWADAALIGVSLCLADFQTLPTVLFAILIQFNAAVTGGSRKWLEDNISFIIGCVSCGLIAPPEWKASSEVNTSATALIGVGAYVTLSGLFMNKRNRALNTKVGELEEDLDRTKSRAFRLSRYLSPTVWNAITTENDKMLQTDRKRLTIFFSDIQGFTALSEELEAETLAALLNTYLTEMTKIVAHFGGTVDKFMGDGIMVVFGDGKTRGAKEDCLRCVSMAIAMRKRMKVLQNHWFRQGIKRKLEIRMGINTGFCTVGTFGAKAHHLDFTVLGTHVNLASRLESAADPGEILLSHESWSLIKDTILCTNKGMVEAKGFSYPIEVYQVIDLRKNLGGAQTYLETNTEGFTMQLDLDKVRNYERDKVIGDLEKALDSLREND</sequence>
<organism evidence="3 4">
    <name type="scientific">Halioxenophilus aromaticivorans</name>
    <dbReference type="NCBI Taxonomy" id="1306992"/>
    <lineage>
        <taxon>Bacteria</taxon>
        <taxon>Pseudomonadati</taxon>
        <taxon>Pseudomonadota</taxon>
        <taxon>Gammaproteobacteria</taxon>
        <taxon>Alteromonadales</taxon>
        <taxon>Alteromonadaceae</taxon>
        <taxon>Halioxenophilus</taxon>
    </lineage>
</organism>
<evidence type="ECO:0000259" key="2">
    <source>
        <dbReference type="PROSITE" id="PS50125"/>
    </source>
</evidence>
<dbReference type="Pfam" id="PF00211">
    <property type="entry name" value="Guanylate_cyc"/>
    <property type="match status" value="1"/>
</dbReference>
<feature type="transmembrane region" description="Helical" evidence="1">
    <location>
        <begin position="126"/>
        <end position="143"/>
    </location>
</feature>
<dbReference type="PANTHER" id="PTHR43081">
    <property type="entry name" value="ADENYLATE CYCLASE, TERMINAL-DIFFERENTIATION SPECIFIC-RELATED"/>
    <property type="match status" value="1"/>
</dbReference>
<evidence type="ECO:0000313" key="4">
    <source>
        <dbReference type="Proteomes" id="UP001409585"/>
    </source>
</evidence>
<feature type="transmembrane region" description="Helical" evidence="1">
    <location>
        <begin position="23"/>
        <end position="41"/>
    </location>
</feature>
<keyword evidence="1" id="KW-1133">Transmembrane helix</keyword>
<evidence type="ECO:0000313" key="3">
    <source>
        <dbReference type="EMBL" id="GAA4951201.1"/>
    </source>
</evidence>
<dbReference type="InterPro" id="IPR029787">
    <property type="entry name" value="Nucleotide_cyclase"/>
</dbReference>
<dbReference type="Gene3D" id="3.30.70.1230">
    <property type="entry name" value="Nucleotide cyclase"/>
    <property type="match status" value="1"/>
</dbReference>
<evidence type="ECO:0000256" key="1">
    <source>
        <dbReference type="SAM" id="Phobius"/>
    </source>
</evidence>
<dbReference type="InterPro" id="IPR001054">
    <property type="entry name" value="A/G_cyclase"/>
</dbReference>